<gene>
    <name evidence="1" type="ORF">pdam_00020704</name>
</gene>
<feature type="non-terminal residue" evidence="1">
    <location>
        <position position="119"/>
    </location>
</feature>
<dbReference type="Proteomes" id="UP000275408">
    <property type="component" value="Unassembled WGS sequence"/>
</dbReference>
<accession>A0A3M6TH17</accession>
<dbReference type="EMBL" id="RCHS01003590">
    <property type="protein sequence ID" value="RMX40687.1"/>
    <property type="molecule type" value="Genomic_DNA"/>
</dbReference>
<reference evidence="1 2" key="1">
    <citation type="journal article" date="2018" name="Sci. Rep.">
        <title>Comparative analysis of the Pocillopora damicornis genome highlights role of immune system in coral evolution.</title>
        <authorList>
            <person name="Cunning R."/>
            <person name="Bay R.A."/>
            <person name="Gillette P."/>
            <person name="Baker A.C."/>
            <person name="Traylor-Knowles N."/>
        </authorList>
    </citation>
    <scope>NUCLEOTIDE SEQUENCE [LARGE SCALE GENOMIC DNA]</scope>
    <source>
        <strain evidence="1">RSMAS</strain>
        <tissue evidence="1">Whole animal</tissue>
    </source>
</reference>
<evidence type="ECO:0000313" key="1">
    <source>
        <dbReference type="EMBL" id="RMX40687.1"/>
    </source>
</evidence>
<organism evidence="1 2">
    <name type="scientific">Pocillopora damicornis</name>
    <name type="common">Cauliflower coral</name>
    <name type="synonym">Millepora damicornis</name>
    <dbReference type="NCBI Taxonomy" id="46731"/>
    <lineage>
        <taxon>Eukaryota</taxon>
        <taxon>Metazoa</taxon>
        <taxon>Cnidaria</taxon>
        <taxon>Anthozoa</taxon>
        <taxon>Hexacorallia</taxon>
        <taxon>Scleractinia</taxon>
        <taxon>Astrocoeniina</taxon>
        <taxon>Pocilloporidae</taxon>
        <taxon>Pocillopora</taxon>
    </lineage>
</organism>
<evidence type="ECO:0000313" key="2">
    <source>
        <dbReference type="Proteomes" id="UP000275408"/>
    </source>
</evidence>
<keyword evidence="2" id="KW-1185">Reference proteome</keyword>
<protein>
    <submittedName>
        <fullName evidence="1">Uncharacterized protein</fullName>
    </submittedName>
</protein>
<dbReference type="AlphaFoldDB" id="A0A3M6TH17"/>
<proteinExistence type="predicted"/>
<comment type="caution">
    <text evidence="1">The sequence shown here is derived from an EMBL/GenBank/DDBJ whole genome shotgun (WGS) entry which is preliminary data.</text>
</comment>
<sequence length="119" mass="13727">MFQKLLIFSCHVLAVQRERPQDPTIFGLEIMFHIQRGHLASHHGVPCRGIQMIVEKEHFFSAMFTDDMWNLIVIIYEGIVNLPGIKILAFCKSGDIFILLKIAEQYQEGAQDLIKSIER</sequence>
<name>A0A3M6TH17_POCDA</name>